<evidence type="ECO:0000313" key="3">
    <source>
        <dbReference type="Proteomes" id="UP000257076"/>
    </source>
</evidence>
<evidence type="ECO:0000313" key="2">
    <source>
        <dbReference type="EMBL" id="REG26366.1"/>
    </source>
</evidence>
<keyword evidence="3" id="KW-1185">Reference proteome</keyword>
<feature type="coiled-coil region" evidence="1">
    <location>
        <begin position="195"/>
        <end position="243"/>
    </location>
</feature>
<name>A0A3E0B332_9STAP</name>
<sequence length="323" mass="38549">MITINYIERAFEIQSTEDKARILNENKILPNGFRKWTEKQVEQMNLMALKLFMHPKNQKKLSAQYRKLNEEGISLLTNKTTEDIQSMIHQNDFSSLMLFLHSDSKEENEFVKDYLEKFKQKVPETEHFSEVKKNELDDIDKLRKIITNLERKLNESTKNNENLHKKINDKDQFIVNLNKELSLKDKQIKNKNQYILEVENALDDKIDKANSLEQEYKNLIENKKIIENELQNLENQRKIEMSKIYLLIGSPIDLNVEDKLSIEVWEKDKIQEIDIEKFRVSDLIKVAYIPRLTMRERNLLNNIKGIRYLYSYTELKEFMTGVE</sequence>
<dbReference type="Proteomes" id="UP000257076">
    <property type="component" value="Unassembled WGS sequence"/>
</dbReference>
<gene>
    <name evidence="2" type="ORF">DFR63_0007</name>
</gene>
<dbReference type="OrthoDB" id="10006519at2"/>
<organism evidence="2 3">
    <name type="scientific">Jeotgalicoccus halotolerans</name>
    <dbReference type="NCBI Taxonomy" id="157227"/>
    <lineage>
        <taxon>Bacteria</taxon>
        <taxon>Bacillati</taxon>
        <taxon>Bacillota</taxon>
        <taxon>Bacilli</taxon>
        <taxon>Bacillales</taxon>
        <taxon>Staphylococcaceae</taxon>
        <taxon>Jeotgalicoccus</taxon>
    </lineage>
</organism>
<evidence type="ECO:0000256" key="1">
    <source>
        <dbReference type="SAM" id="Coils"/>
    </source>
</evidence>
<proteinExistence type="predicted"/>
<keyword evidence="1" id="KW-0175">Coiled coil</keyword>
<accession>A0A3E0B332</accession>
<reference evidence="2 3" key="1">
    <citation type="submission" date="2018-08" db="EMBL/GenBank/DDBJ databases">
        <title>Genomic Encyclopedia of Type Strains, Phase IV (KMG-IV): sequencing the most valuable type-strain genomes for metagenomic binning, comparative biology and taxonomic classification.</title>
        <authorList>
            <person name="Goeker M."/>
        </authorList>
    </citation>
    <scope>NUCLEOTIDE SEQUENCE [LARGE SCALE GENOMIC DNA]</scope>
    <source>
        <strain evidence="2 3">DSM 17274</strain>
    </source>
</reference>
<comment type="caution">
    <text evidence="2">The sequence shown here is derived from an EMBL/GenBank/DDBJ whole genome shotgun (WGS) entry which is preliminary data.</text>
</comment>
<dbReference type="RefSeq" id="WP_115883739.1">
    <property type="nucleotide sequence ID" value="NZ_CBCSHX010000010.1"/>
</dbReference>
<dbReference type="EMBL" id="QUMW01000001">
    <property type="protein sequence ID" value="REG26366.1"/>
    <property type="molecule type" value="Genomic_DNA"/>
</dbReference>
<feature type="coiled-coil region" evidence="1">
    <location>
        <begin position="132"/>
        <end position="166"/>
    </location>
</feature>
<protein>
    <submittedName>
        <fullName evidence="2">Uncharacterized protein</fullName>
    </submittedName>
</protein>
<dbReference type="AlphaFoldDB" id="A0A3E0B332"/>